<organism evidence="1 2">
    <name type="scientific">Pisum sativum</name>
    <name type="common">Garden pea</name>
    <name type="synonym">Lathyrus oleraceus</name>
    <dbReference type="NCBI Taxonomy" id="3888"/>
    <lineage>
        <taxon>Eukaryota</taxon>
        <taxon>Viridiplantae</taxon>
        <taxon>Streptophyta</taxon>
        <taxon>Embryophyta</taxon>
        <taxon>Tracheophyta</taxon>
        <taxon>Spermatophyta</taxon>
        <taxon>Magnoliopsida</taxon>
        <taxon>eudicotyledons</taxon>
        <taxon>Gunneridae</taxon>
        <taxon>Pentapetalae</taxon>
        <taxon>rosids</taxon>
        <taxon>fabids</taxon>
        <taxon>Fabales</taxon>
        <taxon>Fabaceae</taxon>
        <taxon>Papilionoideae</taxon>
        <taxon>50 kb inversion clade</taxon>
        <taxon>NPAAA clade</taxon>
        <taxon>Hologalegina</taxon>
        <taxon>IRL clade</taxon>
        <taxon>Fabeae</taxon>
        <taxon>Lathyrus</taxon>
    </lineage>
</organism>
<gene>
    <name evidence="1" type="ORF">KIW84_021068</name>
</gene>
<sequence>MFNVVFHHEGEFLRLGDGDMIYRGGVSTIMFGQLIDKWSVVSIHKLHDVTDIEVIVKTHRCVNEIVKLDGCDDEGVEGFNDSEDERTIAIANEFDGIDVSLPITEGTIVAGFLTGSKKNKWEDDEYVSDELDNSDLYVSDDDNGPKFEKFRKKQLNNNVKFKWARDKPILTMCEWIRKYLLNRCSTSAIKLDRWLHKVMSIPRKRLDNEVAISGHWMPTWAMDEKFHATHSYNTHELIVDIAKREKYAICYGFGMSPINGQEMWPEVQSEKLQPPLYKKGPGKPIKLRIREYEFDKNLVRDIPRMYKRADGVANFHNIPREVLEFIRLCDVMLKEFKAHLKKAMEAPL</sequence>
<accession>A0A9D5B8S4</accession>
<evidence type="ECO:0000313" key="2">
    <source>
        <dbReference type="Proteomes" id="UP001058974"/>
    </source>
</evidence>
<comment type="caution">
    <text evidence="1">The sequence shown here is derived from an EMBL/GenBank/DDBJ whole genome shotgun (WGS) entry which is preliminary data.</text>
</comment>
<dbReference type="Gramene" id="Psat02G0106800-T1">
    <property type="protein sequence ID" value="KAI5434061.1"/>
    <property type="gene ID" value="KIW84_021068"/>
</dbReference>
<protein>
    <submittedName>
        <fullName evidence="1">Uncharacterized protein</fullName>
    </submittedName>
</protein>
<dbReference type="EMBL" id="JAMSHJ010000002">
    <property type="protein sequence ID" value="KAI5434061.1"/>
    <property type="molecule type" value="Genomic_DNA"/>
</dbReference>
<reference evidence="1 2" key="1">
    <citation type="journal article" date="2022" name="Nat. Genet.">
        <title>Improved pea reference genome and pan-genome highlight genomic features and evolutionary characteristics.</title>
        <authorList>
            <person name="Yang T."/>
            <person name="Liu R."/>
            <person name="Luo Y."/>
            <person name="Hu S."/>
            <person name="Wang D."/>
            <person name="Wang C."/>
            <person name="Pandey M.K."/>
            <person name="Ge S."/>
            <person name="Xu Q."/>
            <person name="Li N."/>
            <person name="Li G."/>
            <person name="Huang Y."/>
            <person name="Saxena R.K."/>
            <person name="Ji Y."/>
            <person name="Li M."/>
            <person name="Yan X."/>
            <person name="He Y."/>
            <person name="Liu Y."/>
            <person name="Wang X."/>
            <person name="Xiang C."/>
            <person name="Varshney R.K."/>
            <person name="Ding H."/>
            <person name="Gao S."/>
            <person name="Zong X."/>
        </authorList>
    </citation>
    <scope>NUCLEOTIDE SEQUENCE [LARGE SCALE GENOMIC DNA]</scope>
    <source>
        <strain evidence="1 2">cv. Zhongwan 6</strain>
    </source>
</reference>
<keyword evidence="2" id="KW-1185">Reference proteome</keyword>
<proteinExistence type="predicted"/>
<evidence type="ECO:0000313" key="1">
    <source>
        <dbReference type="EMBL" id="KAI5434061.1"/>
    </source>
</evidence>
<dbReference type="AlphaFoldDB" id="A0A9D5B8S4"/>
<dbReference type="Proteomes" id="UP001058974">
    <property type="component" value="Chromosome 2"/>
</dbReference>
<name>A0A9D5B8S4_PEA</name>